<dbReference type="OrthoDB" id="838235at2"/>
<dbReference type="AlphaFoldDB" id="R7ZMN8"/>
<protein>
    <recommendedName>
        <fullName evidence="1">DUF4097 domain-containing protein</fullName>
    </recommendedName>
</protein>
<sequence>MDFHKTTFLLGILLLFSGSLLGQELIEKSFGQIEVLEMDIGGVDVAYVGIPGKEDISLSAMFGKTEDGARNFFMVTVGTTLKLSYKTPSKPIPPLEKRFIRLEGPEQIRIVAKNSTGLLSIRNVTSAETRLSVNSGSIRSQQIRGDLVLRANSGRIEVQQVTGDVVCSVASGEADLTDVTGRVTLTASSGSLKGKNLLGLVQVTLSSGNARLDQLGELGSVTVSSGNVRITKAELGPETQFTGSSGNIDVSTSSDLSNFNFQLVAGSGSLKVGNISNTKALQIDNGAEVTIRGAMRSGSLRITN</sequence>
<reference evidence="2 3" key="1">
    <citation type="submission" date="2013-02" db="EMBL/GenBank/DDBJ databases">
        <title>A novel strain isolated from Lonar lake, Maharashtra, India.</title>
        <authorList>
            <person name="Singh A."/>
        </authorList>
    </citation>
    <scope>NUCLEOTIDE SEQUENCE [LARGE SCALE GENOMIC DNA]</scope>
    <source>
        <strain evidence="2 3">AK24</strain>
    </source>
</reference>
<keyword evidence="3" id="KW-1185">Reference proteome</keyword>
<dbReference type="EMBL" id="AQHR01000107">
    <property type="protein sequence ID" value="EON75358.1"/>
    <property type="molecule type" value="Genomic_DNA"/>
</dbReference>
<accession>R7ZMN8</accession>
<proteinExistence type="predicted"/>
<dbReference type="Pfam" id="PF13349">
    <property type="entry name" value="DUF4097"/>
    <property type="match status" value="1"/>
</dbReference>
<dbReference type="Proteomes" id="UP000013909">
    <property type="component" value="Unassembled WGS sequence"/>
</dbReference>
<comment type="caution">
    <text evidence="2">The sequence shown here is derived from an EMBL/GenBank/DDBJ whole genome shotgun (WGS) entry which is preliminary data.</text>
</comment>
<dbReference type="InterPro" id="IPR025164">
    <property type="entry name" value="Toastrack_DUF4097"/>
</dbReference>
<feature type="domain" description="DUF4097" evidence="1">
    <location>
        <begin position="146"/>
        <end position="281"/>
    </location>
</feature>
<organism evidence="2 3">
    <name type="scientific">Lunatimonas lonarensis</name>
    <dbReference type="NCBI Taxonomy" id="1232681"/>
    <lineage>
        <taxon>Bacteria</taxon>
        <taxon>Pseudomonadati</taxon>
        <taxon>Bacteroidota</taxon>
        <taxon>Cytophagia</taxon>
        <taxon>Cytophagales</taxon>
        <taxon>Cyclobacteriaceae</taxon>
    </lineage>
</organism>
<dbReference type="RefSeq" id="WP_010856189.1">
    <property type="nucleotide sequence ID" value="NZ_AQHR01000107.1"/>
</dbReference>
<evidence type="ECO:0000313" key="3">
    <source>
        <dbReference type="Proteomes" id="UP000013909"/>
    </source>
</evidence>
<dbReference type="STRING" id="1232681.ADIS_4062"/>
<evidence type="ECO:0000313" key="2">
    <source>
        <dbReference type="EMBL" id="EON75358.1"/>
    </source>
</evidence>
<gene>
    <name evidence="2" type="ORF">ADIS_4062</name>
</gene>
<name>R7ZMN8_9BACT</name>
<evidence type="ECO:0000259" key="1">
    <source>
        <dbReference type="Pfam" id="PF13349"/>
    </source>
</evidence>